<feature type="compositionally biased region" description="Basic and acidic residues" evidence="1">
    <location>
        <begin position="245"/>
        <end position="256"/>
    </location>
</feature>
<proteinExistence type="predicted"/>
<protein>
    <submittedName>
        <fullName evidence="2">Uncharacterized protein</fullName>
    </submittedName>
</protein>
<evidence type="ECO:0000313" key="3">
    <source>
        <dbReference type="Proteomes" id="UP000230233"/>
    </source>
</evidence>
<organism evidence="2 3">
    <name type="scientific">Caenorhabditis nigoni</name>
    <dbReference type="NCBI Taxonomy" id="1611254"/>
    <lineage>
        <taxon>Eukaryota</taxon>
        <taxon>Metazoa</taxon>
        <taxon>Ecdysozoa</taxon>
        <taxon>Nematoda</taxon>
        <taxon>Chromadorea</taxon>
        <taxon>Rhabditida</taxon>
        <taxon>Rhabditina</taxon>
        <taxon>Rhabditomorpha</taxon>
        <taxon>Rhabditoidea</taxon>
        <taxon>Rhabditidae</taxon>
        <taxon>Peloderinae</taxon>
        <taxon>Caenorhabditis</taxon>
    </lineage>
</organism>
<dbReference type="AlphaFoldDB" id="A0A2G5T4V3"/>
<feature type="compositionally biased region" description="Basic residues" evidence="1">
    <location>
        <begin position="277"/>
        <end position="286"/>
    </location>
</feature>
<feature type="region of interest" description="Disordered" evidence="1">
    <location>
        <begin position="199"/>
        <end position="286"/>
    </location>
</feature>
<name>A0A2G5T4V3_9PELO</name>
<accession>A0A2G5T4V3</accession>
<feature type="compositionally biased region" description="Basic residues" evidence="1">
    <location>
        <begin position="230"/>
        <end position="244"/>
    </location>
</feature>
<keyword evidence="3" id="KW-1185">Reference proteome</keyword>
<dbReference type="Proteomes" id="UP000230233">
    <property type="component" value="Chromosome V"/>
</dbReference>
<comment type="caution">
    <text evidence="2">The sequence shown here is derived from an EMBL/GenBank/DDBJ whole genome shotgun (WGS) entry which is preliminary data.</text>
</comment>
<dbReference type="EMBL" id="PDUG01000005">
    <property type="protein sequence ID" value="PIC22252.1"/>
    <property type="molecule type" value="Genomic_DNA"/>
</dbReference>
<reference evidence="3" key="1">
    <citation type="submission" date="2017-10" db="EMBL/GenBank/DDBJ databases">
        <title>Rapid genome shrinkage in a self-fertile nematode reveals novel sperm competition proteins.</title>
        <authorList>
            <person name="Yin D."/>
            <person name="Schwarz E.M."/>
            <person name="Thomas C.G."/>
            <person name="Felde R.L."/>
            <person name="Korf I.F."/>
            <person name="Cutter A.D."/>
            <person name="Schartner C.M."/>
            <person name="Ralston E.J."/>
            <person name="Meyer B.J."/>
            <person name="Haag E.S."/>
        </authorList>
    </citation>
    <scope>NUCLEOTIDE SEQUENCE [LARGE SCALE GENOMIC DNA]</scope>
    <source>
        <strain evidence="3">JU1422</strain>
    </source>
</reference>
<evidence type="ECO:0000313" key="2">
    <source>
        <dbReference type="EMBL" id="PIC22252.1"/>
    </source>
</evidence>
<evidence type="ECO:0000256" key="1">
    <source>
        <dbReference type="SAM" id="MobiDB-lite"/>
    </source>
</evidence>
<gene>
    <name evidence="2" type="primary">Cnig_chr_V.g16375</name>
    <name evidence="2" type="ORF">B9Z55_016375</name>
</gene>
<sequence length="286" mass="32460">MDTPPKGWSSPKSSLNLWSIWARRSPVTRLISSIISTCKFFSLLARASIWNSDHPPTHEKLQKRMDSLPTDKLCSLSDWRRHNTCLLHPIKLPDEFSKLTEDSRLPGSSLAPDIFEELLLLEYSITKMASITEMIMMDGAKLGTAKMGGTSSPRISMTKFPCTNRAITKKANIVREQWEPEAQCNNLRRHPDHHRVERLGPATQEHLTPNLACPQTRNRRAPNSHERPCRAHHHPPTKGPHRPHSRGERPRLKLEDQESPNHSSNNAPKEPPVPPGSHHRCPIPLI</sequence>